<organism evidence="1 2">
    <name type="scientific">Vaccinium darrowii</name>
    <dbReference type="NCBI Taxonomy" id="229202"/>
    <lineage>
        <taxon>Eukaryota</taxon>
        <taxon>Viridiplantae</taxon>
        <taxon>Streptophyta</taxon>
        <taxon>Embryophyta</taxon>
        <taxon>Tracheophyta</taxon>
        <taxon>Spermatophyta</taxon>
        <taxon>Magnoliopsida</taxon>
        <taxon>eudicotyledons</taxon>
        <taxon>Gunneridae</taxon>
        <taxon>Pentapetalae</taxon>
        <taxon>asterids</taxon>
        <taxon>Ericales</taxon>
        <taxon>Ericaceae</taxon>
        <taxon>Vaccinioideae</taxon>
        <taxon>Vaccinieae</taxon>
        <taxon>Vaccinium</taxon>
    </lineage>
</organism>
<gene>
    <name evidence="1" type="ORF">Vadar_019191</name>
</gene>
<keyword evidence="2" id="KW-1185">Reference proteome</keyword>
<sequence length="188" mass="21283">MALLAASLPLKHNQNNPFPPIASHLRPSSHHQKTPQKTVPRKHHLLLTRRSISTALFGSLLFDPKRANAFDFGVTTPDQTVEEAESGIRYHAQSLLQVKDLLESSSSAESWKDAQKALRKRASYLKQDIYTIIQSKPGSERPQLRKLYSFLFNSVSDLDYAARDRDTARLWECYGNIVVAVNDILSRI</sequence>
<protein>
    <submittedName>
        <fullName evidence="1">Uncharacterized protein</fullName>
    </submittedName>
</protein>
<proteinExistence type="predicted"/>
<reference evidence="1 2" key="1">
    <citation type="journal article" date="2021" name="Hortic Res">
        <title>High-quality reference genome and annotation aids understanding of berry development for evergreen blueberry (Vaccinium darrowii).</title>
        <authorList>
            <person name="Yu J."/>
            <person name="Hulse-Kemp A.M."/>
            <person name="Babiker E."/>
            <person name="Staton M."/>
        </authorList>
    </citation>
    <scope>NUCLEOTIDE SEQUENCE [LARGE SCALE GENOMIC DNA]</scope>
    <source>
        <strain evidence="2">cv. NJ 8807/NJ 8810</strain>
        <tissue evidence="1">Young leaf</tissue>
    </source>
</reference>
<evidence type="ECO:0000313" key="1">
    <source>
        <dbReference type="EMBL" id="KAH7851990.1"/>
    </source>
</evidence>
<evidence type="ECO:0000313" key="2">
    <source>
        <dbReference type="Proteomes" id="UP000828048"/>
    </source>
</evidence>
<dbReference type="Proteomes" id="UP000828048">
    <property type="component" value="Chromosome 8"/>
</dbReference>
<accession>A0ACB7YEV1</accession>
<name>A0ACB7YEV1_9ERIC</name>
<comment type="caution">
    <text evidence="1">The sequence shown here is derived from an EMBL/GenBank/DDBJ whole genome shotgun (WGS) entry which is preliminary data.</text>
</comment>
<dbReference type="EMBL" id="CM037158">
    <property type="protein sequence ID" value="KAH7851990.1"/>
    <property type="molecule type" value="Genomic_DNA"/>
</dbReference>